<gene>
    <name evidence="1" type="ORF">HDA44_002462</name>
</gene>
<keyword evidence="2" id="KW-1185">Reference proteome</keyword>
<dbReference type="RefSeq" id="WP_184833888.1">
    <property type="nucleotide sequence ID" value="NZ_BAAAVN010000001.1"/>
</dbReference>
<protein>
    <submittedName>
        <fullName evidence="1">Uncharacterized protein</fullName>
    </submittedName>
</protein>
<dbReference type="Proteomes" id="UP000558997">
    <property type="component" value="Unassembled WGS sequence"/>
</dbReference>
<dbReference type="EMBL" id="JACHNF010000001">
    <property type="protein sequence ID" value="MBB5979121.1"/>
    <property type="molecule type" value="Genomic_DNA"/>
</dbReference>
<reference evidence="1 2" key="1">
    <citation type="submission" date="2020-08" db="EMBL/GenBank/DDBJ databases">
        <title>Sequencing the genomes of 1000 actinobacteria strains.</title>
        <authorList>
            <person name="Klenk H.-P."/>
        </authorList>
    </citation>
    <scope>NUCLEOTIDE SEQUENCE [LARGE SCALE GENOMIC DNA]</scope>
    <source>
        <strain evidence="1 2">DSM 17294</strain>
    </source>
</reference>
<evidence type="ECO:0000313" key="1">
    <source>
        <dbReference type="EMBL" id="MBB5979121.1"/>
    </source>
</evidence>
<proteinExistence type="predicted"/>
<evidence type="ECO:0000313" key="2">
    <source>
        <dbReference type="Proteomes" id="UP000558997"/>
    </source>
</evidence>
<sequence>MPATTSHLLIPASLRPLPQHTTTPALLRPTYLTMPTYLTRSTSLTMPTYLTRSTSLTMPTYLTRSTSLTRRTYLTWSRGLTGSSRLSWSRGLPGGSSLPWDSAAGCLPWLRATSLRPSCLYLPSNPTTTLLLTTGLPRLRSAVRTTLLTTLPTPHRPSLLSLHRPSLLSR</sequence>
<organism evidence="1 2">
    <name type="scientific">Kribbella solani</name>
    <dbReference type="NCBI Taxonomy" id="236067"/>
    <lineage>
        <taxon>Bacteria</taxon>
        <taxon>Bacillati</taxon>
        <taxon>Actinomycetota</taxon>
        <taxon>Actinomycetes</taxon>
        <taxon>Propionibacteriales</taxon>
        <taxon>Kribbellaceae</taxon>
        <taxon>Kribbella</taxon>
    </lineage>
</organism>
<name>A0A841DMK4_9ACTN</name>
<comment type="caution">
    <text evidence="1">The sequence shown here is derived from an EMBL/GenBank/DDBJ whole genome shotgun (WGS) entry which is preliminary data.</text>
</comment>
<dbReference type="AlphaFoldDB" id="A0A841DMK4"/>
<accession>A0A841DMK4</accession>